<accession>A0A8X6F3P9</accession>
<gene>
    <name evidence="1" type="ORF">TNCT_212971</name>
</gene>
<evidence type="ECO:0000313" key="1">
    <source>
        <dbReference type="EMBL" id="GFQ69337.1"/>
    </source>
</evidence>
<organism evidence="1 2">
    <name type="scientific">Trichonephila clavata</name>
    <name type="common">Joro spider</name>
    <name type="synonym">Nephila clavata</name>
    <dbReference type="NCBI Taxonomy" id="2740835"/>
    <lineage>
        <taxon>Eukaryota</taxon>
        <taxon>Metazoa</taxon>
        <taxon>Ecdysozoa</taxon>
        <taxon>Arthropoda</taxon>
        <taxon>Chelicerata</taxon>
        <taxon>Arachnida</taxon>
        <taxon>Araneae</taxon>
        <taxon>Araneomorphae</taxon>
        <taxon>Entelegynae</taxon>
        <taxon>Araneoidea</taxon>
        <taxon>Nephilidae</taxon>
        <taxon>Trichonephila</taxon>
    </lineage>
</organism>
<dbReference type="Proteomes" id="UP000887116">
    <property type="component" value="Unassembled WGS sequence"/>
</dbReference>
<evidence type="ECO:0000313" key="2">
    <source>
        <dbReference type="Proteomes" id="UP000887116"/>
    </source>
</evidence>
<comment type="caution">
    <text evidence="1">The sequence shown here is derived from an EMBL/GenBank/DDBJ whole genome shotgun (WGS) entry which is preliminary data.</text>
</comment>
<dbReference type="OrthoDB" id="10508577at2759"/>
<sequence length="80" mass="8606">MTSYTNQELPVSTSFTALGWECSGGPAILRGTISFETLAETKNFRTLASASQRTGSFVCVMHDTATMSARTTEFEEACVA</sequence>
<keyword evidence="2" id="KW-1185">Reference proteome</keyword>
<reference evidence="1" key="1">
    <citation type="submission" date="2020-07" db="EMBL/GenBank/DDBJ databases">
        <title>Multicomponent nature underlies the extraordinary mechanical properties of spider dragline silk.</title>
        <authorList>
            <person name="Kono N."/>
            <person name="Nakamura H."/>
            <person name="Mori M."/>
            <person name="Yoshida Y."/>
            <person name="Ohtoshi R."/>
            <person name="Malay A.D."/>
            <person name="Moran D.A.P."/>
            <person name="Tomita M."/>
            <person name="Numata K."/>
            <person name="Arakawa K."/>
        </authorList>
    </citation>
    <scope>NUCLEOTIDE SEQUENCE</scope>
</reference>
<name>A0A8X6F3P9_TRICU</name>
<protein>
    <submittedName>
        <fullName evidence="1">Uncharacterized protein</fullName>
    </submittedName>
</protein>
<dbReference type="AlphaFoldDB" id="A0A8X6F3P9"/>
<proteinExistence type="predicted"/>
<dbReference type="EMBL" id="BMAO01030649">
    <property type="protein sequence ID" value="GFQ69337.1"/>
    <property type="molecule type" value="Genomic_DNA"/>
</dbReference>